<dbReference type="AlphaFoldDB" id="V5FV19"/>
<gene>
    <name evidence="1" type="ORF">PVAR5_4541</name>
</gene>
<keyword evidence="2" id="KW-1185">Reference proteome</keyword>
<sequence length="368" mass="41615">MGPEPSAQLLTKRSTTIYKHSQPIIILSLFNFTKTAFELVRMVSVRQLLHGATTLALAGSCLGASLYDQPILKGNSHASSGHSVLSDPDSPTCQDVFHATMHVPQNATAGDTSLPVVHRNGRLYAMKDKDPTQWTIERKDNGYLIYNVHPSGAKHYWSFSYDNTIGVTEYEYEAKRAHIVRGDEDDSPFGKITIYWDDRCIVVPTDESAPLQMLQLSACDPVILEVTEPLVWRDPSEFCKSKEAGVRAEGVDFKPNGEAEDFFKRRAYNMWPVDLRYNVLYKSIWDLKEGLEGGYIEDNTPLDMTLPVIDILEGAKEREEFIHRFDGAKNVWEEDIEIYAPGYLQMEAEGNEADYDHSRLIDPEEASR</sequence>
<dbReference type="eggNOG" id="ENOG502RWEW">
    <property type="taxonomic scope" value="Eukaryota"/>
</dbReference>
<reference evidence="2" key="1">
    <citation type="journal article" date="2014" name="Genome Announc.">
        <title>Draft genome sequence of the formaldehyde-resistant fungus Byssochlamys spectabilis No. 5 (anamorph Paecilomyces variotii No. 5) (NBRC109023).</title>
        <authorList>
            <person name="Oka T."/>
            <person name="Ekino K."/>
            <person name="Fukuda K."/>
            <person name="Nomura Y."/>
        </authorList>
    </citation>
    <scope>NUCLEOTIDE SEQUENCE [LARGE SCALE GENOMIC DNA]</scope>
    <source>
        <strain evidence="2">No. 5 / NBRC 109023</strain>
    </source>
</reference>
<evidence type="ECO:0000313" key="1">
    <source>
        <dbReference type="EMBL" id="GAD95893.1"/>
    </source>
</evidence>
<evidence type="ECO:0000313" key="2">
    <source>
        <dbReference type="Proteomes" id="UP000018001"/>
    </source>
</evidence>
<name>V5FV19_BYSSN</name>
<dbReference type="OrthoDB" id="5396831at2759"/>
<dbReference type="Proteomes" id="UP000018001">
    <property type="component" value="Unassembled WGS sequence"/>
</dbReference>
<protein>
    <submittedName>
        <fullName evidence="1">Uncharacterized protein</fullName>
    </submittedName>
</protein>
<comment type="caution">
    <text evidence="1">The sequence shown here is derived from an EMBL/GenBank/DDBJ whole genome shotgun (WGS) entry which is preliminary data.</text>
</comment>
<dbReference type="EMBL" id="BAUL01000142">
    <property type="protein sequence ID" value="GAD95893.1"/>
    <property type="molecule type" value="Genomic_DNA"/>
</dbReference>
<accession>V5FV19</accession>
<dbReference type="InParanoid" id="V5FV19"/>
<proteinExistence type="predicted"/>
<organism evidence="1 2">
    <name type="scientific">Byssochlamys spectabilis (strain No. 5 / NBRC 109023)</name>
    <name type="common">Paecilomyces variotii</name>
    <dbReference type="NCBI Taxonomy" id="1356009"/>
    <lineage>
        <taxon>Eukaryota</taxon>
        <taxon>Fungi</taxon>
        <taxon>Dikarya</taxon>
        <taxon>Ascomycota</taxon>
        <taxon>Pezizomycotina</taxon>
        <taxon>Eurotiomycetes</taxon>
        <taxon>Eurotiomycetidae</taxon>
        <taxon>Eurotiales</taxon>
        <taxon>Thermoascaceae</taxon>
        <taxon>Paecilomyces</taxon>
    </lineage>
</organism>
<dbReference type="HOGENOM" id="CLU_752266_0_0_1"/>